<dbReference type="EMBL" id="JAKELL010000010">
    <property type="protein sequence ID" value="KAH8996003.1"/>
    <property type="molecule type" value="Genomic_DNA"/>
</dbReference>
<evidence type="ECO:0000313" key="2">
    <source>
        <dbReference type="EMBL" id="KAH8977805.1"/>
    </source>
</evidence>
<evidence type="ECO:0000313" key="3">
    <source>
        <dbReference type="EMBL" id="KAH8996003.1"/>
    </source>
</evidence>
<keyword evidence="4" id="KW-1185">Reference proteome</keyword>
<organism evidence="2 4">
    <name type="scientific">Lactarius akahatsu</name>
    <dbReference type="NCBI Taxonomy" id="416441"/>
    <lineage>
        <taxon>Eukaryota</taxon>
        <taxon>Fungi</taxon>
        <taxon>Dikarya</taxon>
        <taxon>Basidiomycota</taxon>
        <taxon>Agaricomycotina</taxon>
        <taxon>Agaricomycetes</taxon>
        <taxon>Russulales</taxon>
        <taxon>Russulaceae</taxon>
        <taxon>Lactarius</taxon>
    </lineage>
</organism>
<comment type="caution">
    <text evidence="2">The sequence shown here is derived from an EMBL/GenBank/DDBJ whole genome shotgun (WGS) entry which is preliminary data.</text>
</comment>
<evidence type="ECO:0000313" key="4">
    <source>
        <dbReference type="Proteomes" id="UP001201163"/>
    </source>
</evidence>
<sequence>MGKVKTSAEMLSRSTSIPDAGVVSSLADGNYNRKHHSITSRGRAQRRNDTAPFDALRTNEYWGKSSISEATSPKAVVALKLVNDTLATCFGSLPNALIVSRDRLKSGAECGPDGARALKGQRAADDVAVRYSLYDPRGKPIVIIVHHSLPALLIATKPCPQTPKPAELAVPAKDDDSSCQALHLTNGQDSRLPPKLPPVFSHLTARVPVPGENSKKKKVQFIRIAWVVPIWEFIRVVEDTTTTAREDGTPAVRVGTLALYSTVREPDGRRSWLLTNLGQQSASAAWCGAVRIEKRKREGYSCMLKSNLNCSIFSNCRGIPSFSINGLSMFSVVNSTLAPPCNPAIFIHPFTALRLGHAGSTAAQMLPEITPRNQGEYGAEVRLQVLYGACDDH</sequence>
<protein>
    <submittedName>
        <fullName evidence="2">Uncharacterized protein</fullName>
    </submittedName>
</protein>
<accession>A0AAD4Q7M6</accession>
<proteinExistence type="predicted"/>
<dbReference type="Proteomes" id="UP001201163">
    <property type="component" value="Unassembled WGS sequence"/>
</dbReference>
<name>A0AAD4Q7M6_9AGAM</name>
<reference evidence="2" key="1">
    <citation type="submission" date="2022-01" db="EMBL/GenBank/DDBJ databases">
        <title>Comparative genomics reveals a dynamic genome evolution in the ectomycorrhizal milk-cap (Lactarius) mushrooms.</title>
        <authorList>
            <consortium name="DOE Joint Genome Institute"/>
            <person name="Lebreton A."/>
            <person name="Tang N."/>
            <person name="Kuo A."/>
            <person name="LaButti K."/>
            <person name="Drula E."/>
            <person name="Barry K."/>
            <person name="Clum A."/>
            <person name="Lipzen A."/>
            <person name="Mousain D."/>
            <person name="Ng V."/>
            <person name="Wang R."/>
            <person name="Wang X."/>
            <person name="Dai Y."/>
            <person name="Henrissat B."/>
            <person name="Grigoriev I.V."/>
            <person name="Guerin-Laguette A."/>
            <person name="Yu F."/>
            <person name="Martin F.M."/>
        </authorList>
    </citation>
    <scope>NUCLEOTIDE SEQUENCE</scope>
    <source>
        <strain evidence="2">QP</strain>
    </source>
</reference>
<feature type="region of interest" description="Disordered" evidence="1">
    <location>
        <begin position="23"/>
        <end position="50"/>
    </location>
</feature>
<evidence type="ECO:0000256" key="1">
    <source>
        <dbReference type="SAM" id="MobiDB-lite"/>
    </source>
</evidence>
<dbReference type="AlphaFoldDB" id="A0AAD4Q7M6"/>
<gene>
    <name evidence="3" type="ORF">EDB92DRAFT_1814460</name>
    <name evidence="2" type="ORF">EDB92DRAFT_1822025</name>
</gene>
<dbReference type="EMBL" id="JAKELL010000272">
    <property type="protein sequence ID" value="KAH8977805.1"/>
    <property type="molecule type" value="Genomic_DNA"/>
</dbReference>